<dbReference type="Proteomes" id="UP000186601">
    <property type="component" value="Unassembled WGS sequence"/>
</dbReference>
<evidence type="ECO:0000256" key="5">
    <source>
        <dbReference type="ARBA" id="ARBA00023033"/>
    </source>
</evidence>
<evidence type="ECO:0000256" key="4">
    <source>
        <dbReference type="ARBA" id="ARBA00023002"/>
    </source>
</evidence>
<name>A0A2R6R107_9APHY</name>
<dbReference type="GO" id="GO:0004497">
    <property type="term" value="F:monooxygenase activity"/>
    <property type="evidence" value="ECO:0007669"/>
    <property type="project" value="UniProtKB-KW"/>
</dbReference>
<dbReference type="InterPro" id="IPR002938">
    <property type="entry name" value="FAD-bd"/>
</dbReference>
<dbReference type="PANTHER" id="PTHR13789">
    <property type="entry name" value="MONOOXYGENASE"/>
    <property type="match status" value="1"/>
</dbReference>
<dbReference type="EMBL" id="MLYV02000283">
    <property type="protein sequence ID" value="PSS18929.1"/>
    <property type="molecule type" value="Genomic_DNA"/>
</dbReference>
<dbReference type="InterPro" id="IPR050493">
    <property type="entry name" value="FAD-dep_Monooxygenase_BioMet"/>
</dbReference>
<reference evidence="7 8" key="1">
    <citation type="submission" date="2018-02" db="EMBL/GenBank/DDBJ databases">
        <title>Genome sequence of the basidiomycete white-rot fungus Phlebia centrifuga.</title>
        <authorList>
            <person name="Granchi Z."/>
            <person name="Peng M."/>
            <person name="de Vries R.P."/>
            <person name="Hilden K."/>
            <person name="Makela M.R."/>
            <person name="Grigoriev I."/>
            <person name="Riley R."/>
        </authorList>
    </citation>
    <scope>NUCLEOTIDE SEQUENCE [LARGE SCALE GENOMIC DNA]</scope>
    <source>
        <strain evidence="7 8">FBCC195</strain>
    </source>
</reference>
<dbReference type="PRINTS" id="PR00420">
    <property type="entry name" value="RNGMNOXGNASE"/>
</dbReference>
<keyword evidence="8" id="KW-1185">Reference proteome</keyword>
<dbReference type="AlphaFoldDB" id="A0A2R6R107"/>
<proteinExistence type="inferred from homology"/>
<organism evidence="7 8">
    <name type="scientific">Hermanssonia centrifuga</name>
    <dbReference type="NCBI Taxonomy" id="98765"/>
    <lineage>
        <taxon>Eukaryota</taxon>
        <taxon>Fungi</taxon>
        <taxon>Dikarya</taxon>
        <taxon>Basidiomycota</taxon>
        <taxon>Agaricomycotina</taxon>
        <taxon>Agaricomycetes</taxon>
        <taxon>Polyporales</taxon>
        <taxon>Meruliaceae</taxon>
        <taxon>Hermanssonia</taxon>
    </lineage>
</organism>
<dbReference type="OrthoDB" id="47494at2759"/>
<keyword evidence="3" id="KW-0274">FAD</keyword>
<sequence>MSSTKVIVAGAGIAGPVLSIFLKRNGYDPILCERTEGVSDAGLSLCLQPNGLSVLAKIPGLVESLVGGSIEKRVFYSVLPEDKGILGESDIAKQLQEEHGVGIVLGVRRTVFHQALVEAAQKAGVQIKWGHKLVSLDQHDESVTVKFENGVEETASFVIGCDGLHSNTRICLFGDEKADFTGLVQTGGIYAIPQSKNAPNSRMIDIFGNGTHMISYPINDKQCVWVATRREPEAKETWRAMGIDNAEEFKKSSLYVEWDYGGGEMVKSTDASVIIKYGLYDRPELKRWHKQRVCLLGDAAHPTSPHLGQGANQAFEDIDILISLLAKYNPIPHSPPTQVLENIFSELEKARIPRSSDLVKKARLQGESRVTEGVEACIKRNNTYRDICKDQESVGRFNVGQRQ</sequence>
<accession>A0A2R6R107</accession>
<gene>
    <name evidence="7" type="ORF">PHLCEN_2v3145</name>
</gene>
<keyword evidence="5" id="KW-0503">Monooxygenase</keyword>
<dbReference type="Gene3D" id="3.50.50.60">
    <property type="entry name" value="FAD/NAD(P)-binding domain"/>
    <property type="match status" value="1"/>
</dbReference>
<dbReference type="PANTHER" id="PTHR13789:SF309">
    <property type="entry name" value="PUTATIVE (AFU_ORTHOLOGUE AFUA_6G14510)-RELATED"/>
    <property type="match status" value="1"/>
</dbReference>
<protein>
    <recommendedName>
        <fullName evidence="6">FAD-binding domain-containing protein</fullName>
    </recommendedName>
</protein>
<dbReference type="InterPro" id="IPR036188">
    <property type="entry name" value="FAD/NAD-bd_sf"/>
</dbReference>
<dbReference type="GO" id="GO:0071949">
    <property type="term" value="F:FAD binding"/>
    <property type="evidence" value="ECO:0007669"/>
    <property type="project" value="InterPro"/>
</dbReference>
<comment type="similarity">
    <text evidence="1">Belongs to the paxM FAD-dependent monooxygenase family.</text>
</comment>
<dbReference type="SUPFAM" id="SSF51905">
    <property type="entry name" value="FAD/NAD(P)-binding domain"/>
    <property type="match status" value="1"/>
</dbReference>
<evidence type="ECO:0000256" key="1">
    <source>
        <dbReference type="ARBA" id="ARBA00007992"/>
    </source>
</evidence>
<evidence type="ECO:0000259" key="6">
    <source>
        <dbReference type="Pfam" id="PF01494"/>
    </source>
</evidence>
<dbReference type="Pfam" id="PF01494">
    <property type="entry name" value="FAD_binding_3"/>
    <property type="match status" value="1"/>
</dbReference>
<dbReference type="STRING" id="98765.A0A2R6R107"/>
<feature type="domain" description="FAD-binding" evidence="6">
    <location>
        <begin position="4"/>
        <end position="327"/>
    </location>
</feature>
<keyword evidence="2" id="KW-0285">Flavoprotein</keyword>
<evidence type="ECO:0000256" key="2">
    <source>
        <dbReference type="ARBA" id="ARBA00022630"/>
    </source>
</evidence>
<comment type="caution">
    <text evidence="7">The sequence shown here is derived from an EMBL/GenBank/DDBJ whole genome shotgun (WGS) entry which is preliminary data.</text>
</comment>
<keyword evidence="4" id="KW-0560">Oxidoreductase</keyword>
<evidence type="ECO:0000256" key="3">
    <source>
        <dbReference type="ARBA" id="ARBA00022827"/>
    </source>
</evidence>
<evidence type="ECO:0000313" key="7">
    <source>
        <dbReference type="EMBL" id="PSS18929.1"/>
    </source>
</evidence>
<evidence type="ECO:0000313" key="8">
    <source>
        <dbReference type="Proteomes" id="UP000186601"/>
    </source>
</evidence>